<evidence type="ECO:0000256" key="3">
    <source>
        <dbReference type="RuleBase" id="RU000363"/>
    </source>
</evidence>
<dbReference type="PhylomeDB" id="B3RRH8"/>
<dbReference type="SUPFAM" id="SSF51735">
    <property type="entry name" value="NAD(P)-binding Rossmann-fold domains"/>
    <property type="match status" value="1"/>
</dbReference>
<protein>
    <recommendedName>
        <fullName evidence="7">Retinol dehydrogenase 8</fullName>
    </recommendedName>
</protein>
<dbReference type="GO" id="GO:0005829">
    <property type="term" value="C:cytosol"/>
    <property type="evidence" value="ECO:0000318"/>
    <property type="project" value="GO_Central"/>
</dbReference>
<dbReference type="PANTHER" id="PTHR43391:SF86">
    <property type="entry name" value="SHORT-CHAIN DEHYDROGENASE_REDUCTASE FAMILY PROTEIN"/>
    <property type="match status" value="1"/>
</dbReference>
<comment type="similarity">
    <text evidence="1 3">Belongs to the short-chain dehydrogenases/reductases (SDR) family.</text>
</comment>
<dbReference type="RefSeq" id="XP_002110343.1">
    <property type="nucleotide sequence ID" value="XM_002110307.1"/>
</dbReference>
<evidence type="ECO:0000313" key="5">
    <source>
        <dbReference type="EMBL" id="EDV26347.1"/>
    </source>
</evidence>
<feature type="signal peptide" evidence="4">
    <location>
        <begin position="1"/>
        <end position="19"/>
    </location>
</feature>
<dbReference type="STRING" id="10228.B3RRH8"/>
<dbReference type="EMBL" id="DS985243">
    <property type="protein sequence ID" value="EDV26347.1"/>
    <property type="molecule type" value="Genomic_DNA"/>
</dbReference>
<keyword evidence="6" id="KW-1185">Reference proteome</keyword>
<dbReference type="InParanoid" id="B3RRH8"/>
<dbReference type="PRINTS" id="PR00080">
    <property type="entry name" value="SDRFAMILY"/>
</dbReference>
<evidence type="ECO:0000313" key="6">
    <source>
        <dbReference type="Proteomes" id="UP000009022"/>
    </source>
</evidence>
<feature type="chain" id="PRO_5002798229" description="Retinol dehydrogenase 8" evidence="4">
    <location>
        <begin position="20"/>
        <end position="288"/>
    </location>
</feature>
<dbReference type="PROSITE" id="PS00061">
    <property type="entry name" value="ADH_SHORT"/>
    <property type="match status" value="1"/>
</dbReference>
<dbReference type="OrthoDB" id="47007at2759"/>
<dbReference type="InterPro" id="IPR020904">
    <property type="entry name" value="Sc_DH/Rdtase_CS"/>
</dbReference>
<dbReference type="Proteomes" id="UP000009022">
    <property type="component" value="Unassembled WGS sequence"/>
</dbReference>
<keyword evidence="4" id="KW-0732">Signal</keyword>
<evidence type="ECO:0000256" key="2">
    <source>
        <dbReference type="ARBA" id="ARBA00023002"/>
    </source>
</evidence>
<accession>B3RRH8</accession>
<reference evidence="5 6" key="1">
    <citation type="journal article" date="2008" name="Nature">
        <title>The Trichoplax genome and the nature of placozoans.</title>
        <authorList>
            <person name="Srivastava M."/>
            <person name="Begovic E."/>
            <person name="Chapman J."/>
            <person name="Putnam N.H."/>
            <person name="Hellsten U."/>
            <person name="Kawashima T."/>
            <person name="Kuo A."/>
            <person name="Mitros T."/>
            <person name="Salamov A."/>
            <person name="Carpenter M.L."/>
            <person name="Signorovitch A.Y."/>
            <person name="Moreno M.A."/>
            <person name="Kamm K."/>
            <person name="Grimwood J."/>
            <person name="Schmutz J."/>
            <person name="Shapiro H."/>
            <person name="Grigoriev I.V."/>
            <person name="Buss L.W."/>
            <person name="Schierwater B."/>
            <person name="Dellaporta S.L."/>
            <person name="Rokhsar D.S."/>
        </authorList>
    </citation>
    <scope>NUCLEOTIDE SEQUENCE [LARGE SCALE GENOMIC DNA]</scope>
    <source>
        <strain evidence="5 6">Grell-BS-1999</strain>
    </source>
</reference>
<dbReference type="Gene3D" id="3.40.50.720">
    <property type="entry name" value="NAD(P)-binding Rossmann-like Domain"/>
    <property type="match status" value="1"/>
</dbReference>
<dbReference type="AlphaFoldDB" id="B3RRH8"/>
<dbReference type="InterPro" id="IPR036291">
    <property type="entry name" value="NAD(P)-bd_dom_sf"/>
</dbReference>
<dbReference type="Pfam" id="PF00106">
    <property type="entry name" value="adh_short"/>
    <property type="match status" value="1"/>
</dbReference>
<dbReference type="CDD" id="cd05374">
    <property type="entry name" value="17beta-HSD-like_SDR_c"/>
    <property type="match status" value="1"/>
</dbReference>
<dbReference type="OMA" id="DFPMPMR"/>
<dbReference type="FunCoup" id="B3RRH8">
    <property type="interactions" value="4"/>
</dbReference>
<evidence type="ECO:0000256" key="1">
    <source>
        <dbReference type="ARBA" id="ARBA00006484"/>
    </source>
</evidence>
<dbReference type="PANTHER" id="PTHR43391">
    <property type="entry name" value="RETINOL DEHYDROGENASE-RELATED"/>
    <property type="match status" value="1"/>
</dbReference>
<dbReference type="CTD" id="6752088"/>
<dbReference type="eggNOG" id="KOG1205">
    <property type="taxonomic scope" value="Eukaryota"/>
</dbReference>
<proteinExistence type="inferred from homology"/>
<dbReference type="InterPro" id="IPR002347">
    <property type="entry name" value="SDR_fam"/>
</dbReference>
<name>B3RRH8_TRIAD</name>
<evidence type="ECO:0000256" key="4">
    <source>
        <dbReference type="SAM" id="SignalP"/>
    </source>
</evidence>
<gene>
    <name evidence="5" type="ORF">TRIADDRAFT_23081</name>
</gene>
<dbReference type="KEGG" id="tad:TRIADDRAFT_23081"/>
<organism evidence="5 6">
    <name type="scientific">Trichoplax adhaerens</name>
    <name type="common">Trichoplax reptans</name>
    <dbReference type="NCBI Taxonomy" id="10228"/>
    <lineage>
        <taxon>Eukaryota</taxon>
        <taxon>Metazoa</taxon>
        <taxon>Placozoa</taxon>
        <taxon>Uniplacotomia</taxon>
        <taxon>Trichoplacea</taxon>
        <taxon>Trichoplacidae</taxon>
        <taxon>Trichoplax</taxon>
    </lineage>
</organism>
<dbReference type="HOGENOM" id="CLU_010194_2_9_1"/>
<dbReference type="PRINTS" id="PR00081">
    <property type="entry name" value="GDHRDH"/>
</dbReference>
<dbReference type="GeneID" id="6752088"/>
<keyword evidence="2" id="KW-0560">Oxidoreductase</keyword>
<evidence type="ECO:0008006" key="7">
    <source>
        <dbReference type="Google" id="ProtNLM"/>
    </source>
</evidence>
<sequence length="288" mass="31535">MVKVVLITGCSTGIGLALAARLANSPGAEYKVYATMRDVGKQGPLVQAAENSINKTLLIRKLDVCQANQVEEIMKEILDTEGKIDILVNNAAFGLVCAFENMPMEIAQNMMDTNFFGCMRSMQACIPVMKKQGYGQIINVSSCSGIFGVPFLGLYSASKFALEGLSESLAPELNAFGINISLIEPGPVNTPFIDTWVNIRQNLNEQVDQRTGQMVDTVAQTIINRPMDARQSADGVVDVIMKCIRDEKPLLRYPTAESVTNLNKRKLVDPTGQTVLDVTRGFYPIFDQ</sequence>
<dbReference type="GO" id="GO:0016491">
    <property type="term" value="F:oxidoreductase activity"/>
    <property type="evidence" value="ECO:0000318"/>
    <property type="project" value="GO_Central"/>
</dbReference>